<dbReference type="Proteomes" id="UP000251341">
    <property type="component" value="Unassembled WGS sequence"/>
</dbReference>
<keyword evidence="1" id="KW-1133">Transmembrane helix</keyword>
<keyword evidence="1" id="KW-0812">Transmembrane</keyword>
<feature type="transmembrane region" description="Helical" evidence="1">
    <location>
        <begin position="87"/>
        <end position="107"/>
    </location>
</feature>
<evidence type="ECO:0000313" key="2">
    <source>
        <dbReference type="EMBL" id="PUE56437.1"/>
    </source>
</evidence>
<keyword evidence="3" id="KW-1185">Reference proteome</keyword>
<evidence type="ECO:0000313" key="3">
    <source>
        <dbReference type="Proteomes" id="UP000251341"/>
    </source>
</evidence>
<evidence type="ECO:0000256" key="1">
    <source>
        <dbReference type="SAM" id="Phobius"/>
    </source>
</evidence>
<feature type="transmembrane region" description="Helical" evidence="1">
    <location>
        <begin position="12"/>
        <end position="35"/>
    </location>
</feature>
<accession>A0A315FT01</accession>
<keyword evidence="1" id="KW-0472">Membrane</keyword>
<dbReference type="AlphaFoldDB" id="A0A315FT01"/>
<gene>
    <name evidence="2" type="ORF">B9Z44_14410</name>
</gene>
<comment type="caution">
    <text evidence="2">The sequence shown here is derived from an EMBL/GenBank/DDBJ whole genome shotgun (WGS) entry which is preliminary data.</text>
</comment>
<name>A0A315FT01_9BURK</name>
<sequence>MKNTSPLSSQDVGTLQMSATLVLSVLAVLGTLAALNGGTALTASSWDSMVTYLQGMLSSTWVLVLAFASLLVCVWQLMHGAGYRSAGLILAILGFALIGPGVVRAMATATGEPASITVAPTQIEYQK</sequence>
<protein>
    <submittedName>
        <fullName evidence="2">Uncharacterized protein</fullName>
    </submittedName>
</protein>
<organism evidence="2 3">
    <name type="scientific">Limnohabitans curvus</name>
    <dbReference type="NCBI Taxonomy" id="323423"/>
    <lineage>
        <taxon>Bacteria</taxon>
        <taxon>Pseudomonadati</taxon>
        <taxon>Pseudomonadota</taxon>
        <taxon>Betaproteobacteria</taxon>
        <taxon>Burkholderiales</taxon>
        <taxon>Comamonadaceae</taxon>
        <taxon>Limnohabitans</taxon>
    </lineage>
</organism>
<dbReference type="RefSeq" id="WP_108402964.1">
    <property type="nucleotide sequence ID" value="NZ_NESP01000002.1"/>
</dbReference>
<dbReference type="EMBL" id="NESP01000002">
    <property type="protein sequence ID" value="PUE56437.1"/>
    <property type="molecule type" value="Genomic_DNA"/>
</dbReference>
<feature type="transmembrane region" description="Helical" evidence="1">
    <location>
        <begin position="55"/>
        <end position="75"/>
    </location>
</feature>
<reference evidence="2 3" key="1">
    <citation type="submission" date="2017-04" db="EMBL/GenBank/DDBJ databases">
        <title>Unexpected and diverse lifestyles within the genus Limnohabitans.</title>
        <authorList>
            <person name="Kasalicky V."/>
            <person name="Mehrshad M."/>
            <person name="Andrei S.-A."/>
            <person name="Salcher M."/>
            <person name="Kratochvilova H."/>
            <person name="Simek K."/>
            <person name="Ghai R."/>
        </authorList>
    </citation>
    <scope>NUCLEOTIDE SEQUENCE [LARGE SCALE GENOMIC DNA]</scope>
    <source>
        <strain evidence="2 3">MWH-C5</strain>
    </source>
</reference>
<proteinExistence type="predicted"/>